<proteinExistence type="inferred from homology"/>
<dbReference type="PANTHER" id="PTHR22977">
    <property type="entry name" value="COX ASSEMBLY MITOCHONDRIAL PROTEIN"/>
    <property type="match status" value="1"/>
</dbReference>
<dbReference type="InterPro" id="IPR013892">
    <property type="entry name" value="Cyt_c_biogenesis_Cmc1-like"/>
</dbReference>
<comment type="subcellular location">
    <subcellularLocation>
        <location evidence="1 5">Mitochondrion</location>
    </subcellularLocation>
</comment>
<name>A0AA38HY63_9CUCU</name>
<protein>
    <recommendedName>
        <fullName evidence="5">COX assembly mitochondrial protein</fullName>
    </recommendedName>
</protein>
<evidence type="ECO:0000256" key="5">
    <source>
        <dbReference type="RuleBase" id="RU364104"/>
    </source>
</evidence>
<evidence type="ECO:0000256" key="4">
    <source>
        <dbReference type="ARBA" id="ARBA00023157"/>
    </source>
</evidence>
<dbReference type="PANTHER" id="PTHR22977:SF1">
    <property type="entry name" value="COX ASSEMBLY MITOCHONDRIAL PROTEIN 2 HOMOLOG"/>
    <property type="match status" value="1"/>
</dbReference>
<evidence type="ECO:0000256" key="2">
    <source>
        <dbReference type="ARBA" id="ARBA00007347"/>
    </source>
</evidence>
<dbReference type="Proteomes" id="UP001168821">
    <property type="component" value="Unassembled WGS sequence"/>
</dbReference>
<reference evidence="6" key="1">
    <citation type="journal article" date="2023" name="G3 (Bethesda)">
        <title>Whole genome assemblies of Zophobas morio and Tenebrio molitor.</title>
        <authorList>
            <person name="Kaur S."/>
            <person name="Stinson S.A."/>
            <person name="diCenzo G.C."/>
        </authorList>
    </citation>
    <scope>NUCLEOTIDE SEQUENCE</scope>
    <source>
        <strain evidence="6">QUZm001</strain>
    </source>
</reference>
<accession>A0AA38HY63</accession>
<evidence type="ECO:0000256" key="3">
    <source>
        <dbReference type="ARBA" id="ARBA00023128"/>
    </source>
</evidence>
<organism evidence="6 7">
    <name type="scientific">Zophobas morio</name>
    <dbReference type="NCBI Taxonomy" id="2755281"/>
    <lineage>
        <taxon>Eukaryota</taxon>
        <taxon>Metazoa</taxon>
        <taxon>Ecdysozoa</taxon>
        <taxon>Arthropoda</taxon>
        <taxon>Hexapoda</taxon>
        <taxon>Insecta</taxon>
        <taxon>Pterygota</taxon>
        <taxon>Neoptera</taxon>
        <taxon>Endopterygota</taxon>
        <taxon>Coleoptera</taxon>
        <taxon>Polyphaga</taxon>
        <taxon>Cucujiformia</taxon>
        <taxon>Tenebrionidae</taxon>
        <taxon>Zophobas</taxon>
    </lineage>
</organism>
<dbReference type="EMBL" id="JALNTZ010000007">
    <property type="protein sequence ID" value="KAJ3645409.1"/>
    <property type="molecule type" value="Genomic_DNA"/>
</dbReference>
<evidence type="ECO:0000256" key="1">
    <source>
        <dbReference type="ARBA" id="ARBA00004173"/>
    </source>
</evidence>
<dbReference type="Pfam" id="PF08583">
    <property type="entry name" value="Cmc1"/>
    <property type="match status" value="1"/>
</dbReference>
<comment type="similarity">
    <text evidence="2 5">Belongs to the CMC family.</text>
</comment>
<comment type="caution">
    <text evidence="6">The sequence shown here is derived from an EMBL/GenBank/DDBJ whole genome shotgun (WGS) entry which is preliminary data.</text>
</comment>
<evidence type="ECO:0000313" key="6">
    <source>
        <dbReference type="EMBL" id="KAJ3645409.1"/>
    </source>
</evidence>
<dbReference type="AlphaFoldDB" id="A0AA38HY63"/>
<keyword evidence="4" id="KW-1015">Disulfide bond</keyword>
<dbReference type="GO" id="GO:0005739">
    <property type="term" value="C:mitochondrion"/>
    <property type="evidence" value="ECO:0007669"/>
    <property type="project" value="UniProtKB-SubCell"/>
</dbReference>
<keyword evidence="7" id="KW-1185">Reference proteome</keyword>
<gene>
    <name evidence="6" type="ORF">Zmor_023070</name>
</gene>
<sequence length="79" mass="9384">MHTDLSAHLHSEKCNELITLLQLCHRDHPVGKFFGFCNSLDHQMIKCLKEERLARRQRNIEKSKETKAKLRKLLREDTD</sequence>
<keyword evidence="3 5" id="KW-0496">Mitochondrion</keyword>
<evidence type="ECO:0000313" key="7">
    <source>
        <dbReference type="Proteomes" id="UP001168821"/>
    </source>
</evidence>